<dbReference type="InterPro" id="IPR050083">
    <property type="entry name" value="HtpX_protease"/>
</dbReference>
<keyword evidence="1" id="KW-1003">Cell membrane</keyword>
<keyword evidence="7 11" id="KW-1133">Transmembrane helix</keyword>
<dbReference type="PANTHER" id="PTHR43221">
    <property type="entry name" value="PROTEASE HTPX"/>
    <property type="match status" value="1"/>
</dbReference>
<dbReference type="GO" id="GO:0004222">
    <property type="term" value="F:metalloendopeptidase activity"/>
    <property type="evidence" value="ECO:0007669"/>
    <property type="project" value="InterPro"/>
</dbReference>
<comment type="similarity">
    <text evidence="10">Belongs to the peptidase M48 family.</text>
</comment>
<keyword evidence="6 10" id="KW-0862">Zinc</keyword>
<dbReference type="GO" id="GO:0006508">
    <property type="term" value="P:proteolysis"/>
    <property type="evidence" value="ECO:0007669"/>
    <property type="project" value="UniProtKB-KW"/>
</dbReference>
<feature type="domain" description="Peptidase M48" evidence="12">
    <location>
        <begin position="51"/>
        <end position="185"/>
    </location>
</feature>
<dbReference type="GO" id="GO:0046872">
    <property type="term" value="F:metal ion binding"/>
    <property type="evidence" value="ECO:0007669"/>
    <property type="project" value="UniProtKB-KW"/>
</dbReference>
<evidence type="ECO:0000313" key="14">
    <source>
        <dbReference type="Proteomes" id="UP000248044"/>
    </source>
</evidence>
<evidence type="ECO:0000256" key="2">
    <source>
        <dbReference type="ARBA" id="ARBA00022670"/>
    </source>
</evidence>
<keyword evidence="4" id="KW-0479">Metal-binding</keyword>
<evidence type="ECO:0000256" key="5">
    <source>
        <dbReference type="ARBA" id="ARBA00022801"/>
    </source>
</evidence>
<name>A0A2U9IE10_9CREN</name>
<dbReference type="GeneID" id="36831772"/>
<reference evidence="13 14" key="1">
    <citation type="submission" date="2018-05" db="EMBL/GenBank/DDBJ databases">
        <title>Complete Genome Sequences of Extremely Thermoacidophilic, Metal-Mobilizing Type-Strain Members of the Archaeal Family Sulfolobaceae: Acidianus brierleyi DSM-1651T, Acidianus sulfidivorans DSM-18786T, Metallosphaera hakonensis DSM-7519T, and Metallosphaera prunae DSM-10039T.</title>
        <authorList>
            <person name="Counts J.A."/>
            <person name="Kelly R.M."/>
        </authorList>
    </citation>
    <scope>NUCLEOTIDE SEQUENCE [LARGE SCALE GENOMIC DNA]</scope>
    <source>
        <strain evidence="13 14">DSM 1651</strain>
    </source>
</reference>
<evidence type="ECO:0000256" key="4">
    <source>
        <dbReference type="ARBA" id="ARBA00022723"/>
    </source>
</evidence>
<dbReference type="KEGG" id="abri:DFR85_06410"/>
<dbReference type="PANTHER" id="PTHR43221:SF2">
    <property type="entry name" value="PROTEASE HTPX HOMOLOG"/>
    <property type="match status" value="1"/>
</dbReference>
<feature type="transmembrane region" description="Helical" evidence="11">
    <location>
        <begin position="102"/>
        <end position="132"/>
    </location>
</feature>
<evidence type="ECO:0000259" key="12">
    <source>
        <dbReference type="Pfam" id="PF01435"/>
    </source>
</evidence>
<evidence type="ECO:0000313" key="13">
    <source>
        <dbReference type="EMBL" id="AWR94283.1"/>
    </source>
</evidence>
<dbReference type="Proteomes" id="UP000248044">
    <property type="component" value="Chromosome"/>
</dbReference>
<keyword evidence="9 11" id="KW-0472">Membrane</keyword>
<keyword evidence="8 10" id="KW-0482">Metalloprotease</keyword>
<keyword evidence="5 10" id="KW-0378">Hydrolase</keyword>
<evidence type="ECO:0000256" key="10">
    <source>
        <dbReference type="RuleBase" id="RU003983"/>
    </source>
</evidence>
<protein>
    <submittedName>
        <fullName evidence="13">Peptidase M48 Ste24p</fullName>
    </submittedName>
</protein>
<dbReference type="EMBL" id="CP029289">
    <property type="protein sequence ID" value="AWR94283.1"/>
    <property type="molecule type" value="Genomic_DNA"/>
</dbReference>
<proteinExistence type="inferred from homology"/>
<keyword evidence="2 10" id="KW-0645">Protease</keyword>
<dbReference type="Gene3D" id="3.30.2010.10">
    <property type="entry name" value="Metalloproteases ('zincins'), catalytic domain"/>
    <property type="match status" value="1"/>
</dbReference>
<gene>
    <name evidence="13" type="ORF">DFR85_06410</name>
</gene>
<evidence type="ECO:0000256" key="1">
    <source>
        <dbReference type="ARBA" id="ARBA00022475"/>
    </source>
</evidence>
<dbReference type="RefSeq" id="WP_110270164.1">
    <property type="nucleotide sequence ID" value="NZ_CP029289.2"/>
</dbReference>
<dbReference type="OrthoDB" id="34749at2157"/>
<evidence type="ECO:0000256" key="6">
    <source>
        <dbReference type="ARBA" id="ARBA00022833"/>
    </source>
</evidence>
<evidence type="ECO:0000256" key="9">
    <source>
        <dbReference type="ARBA" id="ARBA00023136"/>
    </source>
</evidence>
<comment type="cofactor">
    <cofactor evidence="10">
        <name>Zn(2+)</name>
        <dbReference type="ChEBI" id="CHEBI:29105"/>
    </cofactor>
    <text evidence="10">Binds 1 zinc ion per subunit.</text>
</comment>
<keyword evidence="14" id="KW-1185">Reference proteome</keyword>
<feature type="transmembrane region" description="Helical" evidence="11">
    <location>
        <begin position="6"/>
        <end position="25"/>
    </location>
</feature>
<keyword evidence="3 11" id="KW-0812">Transmembrane</keyword>
<evidence type="ECO:0000256" key="11">
    <source>
        <dbReference type="SAM" id="Phobius"/>
    </source>
</evidence>
<evidence type="ECO:0000256" key="3">
    <source>
        <dbReference type="ARBA" id="ARBA00022692"/>
    </source>
</evidence>
<evidence type="ECO:0000256" key="8">
    <source>
        <dbReference type="ARBA" id="ARBA00023049"/>
    </source>
</evidence>
<dbReference type="Pfam" id="PF01435">
    <property type="entry name" value="Peptidase_M48"/>
    <property type="match status" value="1"/>
</dbReference>
<dbReference type="InterPro" id="IPR001915">
    <property type="entry name" value="Peptidase_M48"/>
</dbReference>
<organism evidence="13 14">
    <name type="scientific">Acidianus brierleyi</name>
    <dbReference type="NCBI Taxonomy" id="41673"/>
    <lineage>
        <taxon>Archaea</taxon>
        <taxon>Thermoproteota</taxon>
        <taxon>Thermoprotei</taxon>
        <taxon>Sulfolobales</taxon>
        <taxon>Sulfolobaceae</taxon>
        <taxon>Acidianus</taxon>
    </lineage>
</organism>
<dbReference type="AlphaFoldDB" id="A0A2U9IE10"/>
<accession>A0A2U9IE10</accession>
<sequence>MNSFSFVIVPLVILYISYFGISRIYSRHYREVYVEGIDELKSKSNVNFSLRIKDSKDINAFSTSGNTIIVTSSLLNLDKKEIMAAIAHELGHIKMKHHIKNLFIISLILIGFFSLLNIPLIALLFLLLGFLVQRFLSRKFELEADKYAVKLTSKEALVLLINNYGDPSSSILSTHPSSILRVKKI</sequence>
<evidence type="ECO:0000256" key="7">
    <source>
        <dbReference type="ARBA" id="ARBA00022989"/>
    </source>
</evidence>